<dbReference type="EMBL" id="FRBY01000003">
    <property type="protein sequence ID" value="SHM04784.1"/>
    <property type="molecule type" value="Genomic_DNA"/>
</dbReference>
<evidence type="ECO:0008006" key="3">
    <source>
        <dbReference type="Google" id="ProtNLM"/>
    </source>
</evidence>
<name>A0A1M7FL49_9FLAO</name>
<dbReference type="Proteomes" id="UP000184121">
    <property type="component" value="Unassembled WGS sequence"/>
</dbReference>
<dbReference type="RefSeq" id="WP_072972177.1">
    <property type="nucleotide sequence ID" value="NZ_FRBY01000003.1"/>
</dbReference>
<reference evidence="2" key="1">
    <citation type="submission" date="2016-11" db="EMBL/GenBank/DDBJ databases">
        <authorList>
            <person name="Varghese N."/>
            <person name="Submissions S."/>
        </authorList>
    </citation>
    <scope>NUCLEOTIDE SEQUENCE [LARGE SCALE GENOMIC DNA]</scope>
    <source>
        <strain evidence="2">DSM 1811</strain>
    </source>
</reference>
<dbReference type="OrthoDB" id="9816185at2"/>
<gene>
    <name evidence="1" type="ORF">SAMN05444366_2170</name>
</gene>
<evidence type="ECO:0000313" key="2">
    <source>
        <dbReference type="Proteomes" id="UP000184121"/>
    </source>
</evidence>
<evidence type="ECO:0000313" key="1">
    <source>
        <dbReference type="EMBL" id="SHM04784.1"/>
    </source>
</evidence>
<dbReference type="STRING" id="29534.SAMN05444366_2170"/>
<keyword evidence="2" id="KW-1185">Reference proteome</keyword>
<accession>A0A1M7FL49</accession>
<proteinExistence type="predicted"/>
<sequence>MLQNIKQPASIYKNQLHNWIEHLVCNVWCEASLVCTAESLLMADFKKLYTKYEWLKRDIDDIYTLCSKLSVASKRKIKDAFIKTNQIEKLCENDVQLVMLDKLPNVVKLKMKPFFENLYKDLLDKKLSPISKMEYYKELQSLNNFINCPCCGYMPFEGVFSKNREDLDHFFSKAHFPFASINLNNLSPLCGKCNSDNKRDFNPVLGKLGQERKAFYPYQANPTNIQIEITLSKDFTNIIQDILVNNLNPKISQKQIKITLKGGEQDKVNTWNELYNIKSRYFDRTQGFTNSVLKKIFKKKTKLGDYSAAIKEYIDEIDHELYVHEHFIQIPFVTALDLQLNNSI</sequence>
<organism evidence="1 2">
    <name type="scientific">Flavobacterium saccharophilum</name>
    <dbReference type="NCBI Taxonomy" id="29534"/>
    <lineage>
        <taxon>Bacteria</taxon>
        <taxon>Pseudomonadati</taxon>
        <taxon>Bacteroidota</taxon>
        <taxon>Flavobacteriia</taxon>
        <taxon>Flavobacteriales</taxon>
        <taxon>Flavobacteriaceae</taxon>
        <taxon>Flavobacterium</taxon>
    </lineage>
</organism>
<dbReference type="AlphaFoldDB" id="A0A1M7FL49"/>
<protein>
    <recommendedName>
        <fullName evidence="3">HNH endonuclease</fullName>
    </recommendedName>
</protein>